<protein>
    <submittedName>
        <fullName evidence="1">AC transposase</fullName>
    </submittedName>
</protein>
<dbReference type="PANTHER" id="PTHR46481:SF6">
    <property type="entry name" value="ZINC FINGER BED DOMAIN-CONTAINING PROTEIN RICESLEEPER 2-LIKE"/>
    <property type="match status" value="1"/>
</dbReference>
<dbReference type="SUPFAM" id="SSF52096">
    <property type="entry name" value="ClpP/crotonase"/>
    <property type="match status" value="1"/>
</dbReference>
<evidence type="ECO:0000313" key="1">
    <source>
        <dbReference type="EMBL" id="KYP37269.1"/>
    </source>
</evidence>
<reference evidence="1" key="1">
    <citation type="journal article" date="2012" name="Nat. Biotechnol.">
        <title>Draft genome sequence of pigeonpea (Cajanus cajan), an orphan legume crop of resource-poor farmers.</title>
        <authorList>
            <person name="Varshney R.K."/>
            <person name="Chen W."/>
            <person name="Li Y."/>
            <person name="Bharti A.K."/>
            <person name="Saxena R.K."/>
            <person name="Schlueter J.A."/>
            <person name="Donoghue M.T."/>
            <person name="Azam S."/>
            <person name="Fan G."/>
            <person name="Whaley A.M."/>
            <person name="Farmer A.D."/>
            <person name="Sheridan J."/>
            <person name="Iwata A."/>
            <person name="Tuteja R."/>
            <person name="Penmetsa R.V."/>
            <person name="Wu W."/>
            <person name="Upadhyaya H.D."/>
            <person name="Yang S.P."/>
            <person name="Shah T."/>
            <person name="Saxena K.B."/>
            <person name="Michael T."/>
            <person name="McCombie W.R."/>
            <person name="Yang B."/>
            <person name="Zhang G."/>
            <person name="Yang H."/>
            <person name="Wang J."/>
            <person name="Spillane C."/>
            <person name="Cook D.R."/>
            <person name="May G.D."/>
            <person name="Xu X."/>
            <person name="Jackson S.A."/>
        </authorList>
    </citation>
    <scope>NUCLEOTIDE SEQUENCE [LARGE SCALE GENOMIC DNA]</scope>
</reference>
<dbReference type="InterPro" id="IPR029045">
    <property type="entry name" value="ClpP/crotonase-like_dom_sf"/>
</dbReference>
<feature type="non-terminal residue" evidence="1">
    <location>
        <position position="1"/>
    </location>
</feature>
<dbReference type="EMBL" id="KQ484123">
    <property type="protein sequence ID" value="KYP37269.1"/>
    <property type="molecule type" value="Genomic_DNA"/>
</dbReference>
<dbReference type="InterPro" id="IPR052035">
    <property type="entry name" value="ZnF_BED_domain_contain"/>
</dbReference>
<dbReference type="SUPFAM" id="SSF53098">
    <property type="entry name" value="Ribonuclease H-like"/>
    <property type="match status" value="1"/>
</dbReference>
<proteinExistence type="predicted"/>
<name>A0A151R427_CAJCA</name>
<dbReference type="Gramene" id="C.cajan_41012.t">
    <property type="protein sequence ID" value="C.cajan_41012.t"/>
    <property type="gene ID" value="C.cajan_41012"/>
</dbReference>
<dbReference type="InterPro" id="IPR012337">
    <property type="entry name" value="RNaseH-like_sf"/>
</dbReference>
<evidence type="ECO:0000313" key="2">
    <source>
        <dbReference type="Proteomes" id="UP000075243"/>
    </source>
</evidence>
<dbReference type="Proteomes" id="UP000075243">
    <property type="component" value="Unassembled WGS sequence"/>
</dbReference>
<sequence>DMWRVFIKDKAKLTSESAMIPNRICLTSYLWTSCNTKGFISLTTHYVDLNWKLISKILKFRIFSITLDNASTNDVIVALISLPMPTIITVNGHASAASLLLALSHNYFVAVMRSKIRSAPPM</sequence>
<dbReference type="STRING" id="3821.A0A151R427"/>
<keyword evidence="2" id="KW-1185">Reference proteome</keyword>
<organism evidence="1 2">
    <name type="scientific">Cajanus cajan</name>
    <name type="common">Pigeon pea</name>
    <name type="synonym">Cajanus indicus</name>
    <dbReference type="NCBI Taxonomy" id="3821"/>
    <lineage>
        <taxon>Eukaryota</taxon>
        <taxon>Viridiplantae</taxon>
        <taxon>Streptophyta</taxon>
        <taxon>Embryophyta</taxon>
        <taxon>Tracheophyta</taxon>
        <taxon>Spermatophyta</taxon>
        <taxon>Magnoliopsida</taxon>
        <taxon>eudicotyledons</taxon>
        <taxon>Gunneridae</taxon>
        <taxon>Pentapetalae</taxon>
        <taxon>rosids</taxon>
        <taxon>fabids</taxon>
        <taxon>Fabales</taxon>
        <taxon>Fabaceae</taxon>
        <taxon>Papilionoideae</taxon>
        <taxon>50 kb inversion clade</taxon>
        <taxon>NPAAA clade</taxon>
        <taxon>indigoferoid/millettioid clade</taxon>
        <taxon>Phaseoleae</taxon>
        <taxon>Cajanus</taxon>
    </lineage>
</organism>
<dbReference type="PANTHER" id="PTHR46481">
    <property type="entry name" value="ZINC FINGER BED DOMAIN-CONTAINING PROTEIN 4"/>
    <property type="match status" value="1"/>
</dbReference>
<dbReference type="AlphaFoldDB" id="A0A151R427"/>
<gene>
    <name evidence="1" type="ORF">KK1_041549</name>
</gene>
<dbReference type="Gene3D" id="3.90.226.10">
    <property type="entry name" value="2-enoyl-CoA Hydratase, Chain A, domain 1"/>
    <property type="match status" value="1"/>
</dbReference>
<accession>A0A151R427</accession>